<organism evidence="2 3">
    <name type="scientific">Aspergillus brasiliensis (strain CBS 101740 / IMI 381727 / IBT 21946)</name>
    <dbReference type="NCBI Taxonomy" id="767769"/>
    <lineage>
        <taxon>Eukaryota</taxon>
        <taxon>Fungi</taxon>
        <taxon>Dikarya</taxon>
        <taxon>Ascomycota</taxon>
        <taxon>Pezizomycotina</taxon>
        <taxon>Eurotiomycetes</taxon>
        <taxon>Eurotiomycetidae</taxon>
        <taxon>Eurotiales</taxon>
        <taxon>Aspergillaceae</taxon>
        <taxon>Aspergillus</taxon>
        <taxon>Aspergillus subgen. Circumdati</taxon>
    </lineage>
</organism>
<dbReference type="GeneID" id="93570850"/>
<dbReference type="OrthoDB" id="4509376at2759"/>
<feature type="compositionally biased region" description="Low complexity" evidence="1">
    <location>
        <begin position="1"/>
        <end position="10"/>
    </location>
</feature>
<dbReference type="RefSeq" id="XP_067476205.1">
    <property type="nucleotide sequence ID" value="XM_067618362.1"/>
</dbReference>
<dbReference type="AlphaFoldDB" id="A0A1L9UB74"/>
<dbReference type="Proteomes" id="UP000184499">
    <property type="component" value="Unassembled WGS sequence"/>
</dbReference>
<sequence>MQSHQSHHQQPPQPPKQAAYNQPTNPITHTPSEQRMPQSPYQNDHHPRHRGDALPSITRNAGSQPSNSNALHDLATKHQESQKTMRNAADTLDTEYGVEQQPAEGDIAHAVQAKSADARARAQAGAHAGAVGSAEGPGAPGYEKGEMADLDRKREMHDRMLGDRVGQSPAEPDGETVEREEVRRRKLRQDEEVDVVGAASRGSKGKVV</sequence>
<dbReference type="OMA" id="TTEPGRH"/>
<feature type="compositionally biased region" description="Low complexity" evidence="1">
    <location>
        <begin position="110"/>
        <end position="134"/>
    </location>
</feature>
<feature type="compositionally biased region" description="Polar residues" evidence="1">
    <location>
        <begin position="19"/>
        <end position="42"/>
    </location>
</feature>
<evidence type="ECO:0000256" key="1">
    <source>
        <dbReference type="SAM" id="MobiDB-lite"/>
    </source>
</evidence>
<proteinExistence type="predicted"/>
<dbReference type="EMBL" id="KV878689">
    <property type="protein sequence ID" value="OJJ68956.1"/>
    <property type="molecule type" value="Genomic_DNA"/>
</dbReference>
<protein>
    <submittedName>
        <fullName evidence="2">Uncharacterized protein</fullName>
    </submittedName>
</protein>
<gene>
    <name evidence="2" type="ORF">ASPBRDRAFT_131729</name>
</gene>
<feature type="region of interest" description="Disordered" evidence="1">
    <location>
        <begin position="1"/>
        <end position="208"/>
    </location>
</feature>
<reference evidence="3" key="1">
    <citation type="journal article" date="2017" name="Genome Biol.">
        <title>Comparative genomics reveals high biological diversity and specific adaptations in the industrially and medically important fungal genus Aspergillus.</title>
        <authorList>
            <person name="de Vries R.P."/>
            <person name="Riley R."/>
            <person name="Wiebenga A."/>
            <person name="Aguilar-Osorio G."/>
            <person name="Amillis S."/>
            <person name="Uchima C.A."/>
            <person name="Anderluh G."/>
            <person name="Asadollahi M."/>
            <person name="Askin M."/>
            <person name="Barry K."/>
            <person name="Battaglia E."/>
            <person name="Bayram O."/>
            <person name="Benocci T."/>
            <person name="Braus-Stromeyer S.A."/>
            <person name="Caldana C."/>
            <person name="Canovas D."/>
            <person name="Cerqueira G.C."/>
            <person name="Chen F."/>
            <person name="Chen W."/>
            <person name="Choi C."/>
            <person name="Clum A."/>
            <person name="Dos Santos R.A."/>
            <person name="Damasio A.R."/>
            <person name="Diallinas G."/>
            <person name="Emri T."/>
            <person name="Fekete E."/>
            <person name="Flipphi M."/>
            <person name="Freyberg S."/>
            <person name="Gallo A."/>
            <person name="Gournas C."/>
            <person name="Habgood R."/>
            <person name="Hainaut M."/>
            <person name="Harispe M.L."/>
            <person name="Henrissat B."/>
            <person name="Hilden K.S."/>
            <person name="Hope R."/>
            <person name="Hossain A."/>
            <person name="Karabika E."/>
            <person name="Karaffa L."/>
            <person name="Karanyi Z."/>
            <person name="Krasevec N."/>
            <person name="Kuo A."/>
            <person name="Kusch H."/>
            <person name="LaButti K."/>
            <person name="Lagendijk E.L."/>
            <person name="Lapidus A."/>
            <person name="Levasseur A."/>
            <person name="Lindquist E."/>
            <person name="Lipzen A."/>
            <person name="Logrieco A.F."/>
            <person name="MacCabe A."/>
            <person name="Maekelae M.R."/>
            <person name="Malavazi I."/>
            <person name="Melin P."/>
            <person name="Meyer V."/>
            <person name="Mielnichuk N."/>
            <person name="Miskei M."/>
            <person name="Molnar A.P."/>
            <person name="Mule G."/>
            <person name="Ngan C.Y."/>
            <person name="Orejas M."/>
            <person name="Orosz E."/>
            <person name="Ouedraogo J.P."/>
            <person name="Overkamp K.M."/>
            <person name="Park H.-S."/>
            <person name="Perrone G."/>
            <person name="Piumi F."/>
            <person name="Punt P.J."/>
            <person name="Ram A.F."/>
            <person name="Ramon A."/>
            <person name="Rauscher S."/>
            <person name="Record E."/>
            <person name="Riano-Pachon D.M."/>
            <person name="Robert V."/>
            <person name="Roehrig J."/>
            <person name="Ruller R."/>
            <person name="Salamov A."/>
            <person name="Salih N.S."/>
            <person name="Samson R.A."/>
            <person name="Sandor E."/>
            <person name="Sanguinetti M."/>
            <person name="Schuetze T."/>
            <person name="Sepcic K."/>
            <person name="Shelest E."/>
            <person name="Sherlock G."/>
            <person name="Sophianopoulou V."/>
            <person name="Squina F.M."/>
            <person name="Sun H."/>
            <person name="Susca A."/>
            <person name="Todd R.B."/>
            <person name="Tsang A."/>
            <person name="Unkles S.E."/>
            <person name="van de Wiele N."/>
            <person name="van Rossen-Uffink D."/>
            <person name="Oliveira J.V."/>
            <person name="Vesth T.C."/>
            <person name="Visser J."/>
            <person name="Yu J.-H."/>
            <person name="Zhou M."/>
            <person name="Andersen M.R."/>
            <person name="Archer D.B."/>
            <person name="Baker S.E."/>
            <person name="Benoit I."/>
            <person name="Brakhage A.A."/>
            <person name="Braus G.H."/>
            <person name="Fischer R."/>
            <person name="Frisvad J.C."/>
            <person name="Goldman G.H."/>
            <person name="Houbraken J."/>
            <person name="Oakley B."/>
            <person name="Pocsi I."/>
            <person name="Scazzocchio C."/>
            <person name="Seiboth B."/>
            <person name="vanKuyk P.A."/>
            <person name="Wortman J."/>
            <person name="Dyer P.S."/>
            <person name="Grigoriev I.V."/>
        </authorList>
    </citation>
    <scope>NUCLEOTIDE SEQUENCE [LARGE SCALE GENOMIC DNA]</scope>
    <source>
        <strain evidence="3">CBS 101740 / IMI 381727 / IBT 21946</strain>
    </source>
</reference>
<evidence type="ECO:0000313" key="3">
    <source>
        <dbReference type="Proteomes" id="UP000184499"/>
    </source>
</evidence>
<evidence type="ECO:0000313" key="2">
    <source>
        <dbReference type="EMBL" id="OJJ68956.1"/>
    </source>
</evidence>
<name>A0A1L9UB74_ASPBC</name>
<dbReference type="VEuPathDB" id="FungiDB:ASPBRDRAFT_131729"/>
<feature type="compositionally biased region" description="Basic and acidic residues" evidence="1">
    <location>
        <begin position="74"/>
        <end position="83"/>
    </location>
</feature>
<keyword evidence="3" id="KW-1185">Reference proteome</keyword>
<feature type="compositionally biased region" description="Basic and acidic residues" evidence="1">
    <location>
        <begin position="143"/>
        <end position="162"/>
    </location>
</feature>
<accession>A0A1L9UB74</accession>
<feature type="compositionally biased region" description="Polar residues" evidence="1">
    <location>
        <begin position="57"/>
        <end position="70"/>
    </location>
</feature>